<name>A0A165EKE0_9NEIS</name>
<dbReference type="InterPro" id="IPR007296">
    <property type="entry name" value="DUF403"/>
</dbReference>
<sequence>MLSRTADHLFWMARQMERAENLARLLDVSLAVSMLPQSRGGSADIAAPLALTGMLETYLDRHDAIDARRVLHFMAYDSANPASILSSLKAARDNAHAVRGKITAEMWMSINATWLEARELAAAGGGDFQGFFDWVKERSHLFRGATHGTCQRTDAFSFIRLGTYLERADNTARLLDVKSQLLGREDDDSPDYHAWSALLRAVGAFEAYHALYRDALSGRRVAELLLLRPDMPRSLRACFDEIRKWLERLEGDNGRPAKRLATELQAALAYSTVDEIFAEGLHPYLTRMLGAIDRLGGTVQRAYLEAA</sequence>
<dbReference type="EMBL" id="LQQU01000060">
    <property type="protein sequence ID" value="KZE24995.1"/>
    <property type="molecule type" value="Genomic_DNA"/>
</dbReference>
<dbReference type="InterPro" id="IPR051680">
    <property type="entry name" value="ATP-dep_Glu-Cys_Ligase-2"/>
</dbReference>
<dbReference type="Proteomes" id="UP000076625">
    <property type="component" value="Unassembled WGS sequence"/>
</dbReference>
<dbReference type="Pfam" id="PF04168">
    <property type="entry name" value="Alpha-E"/>
    <property type="match status" value="1"/>
</dbReference>
<comment type="caution">
    <text evidence="2">The sequence shown here is derived from an EMBL/GenBank/DDBJ whole genome shotgun (WGS) entry which is preliminary data.</text>
</comment>
<protein>
    <recommendedName>
        <fullName evidence="1">DUF403 domain-containing protein</fullName>
    </recommendedName>
</protein>
<keyword evidence="3" id="KW-1185">Reference proteome</keyword>
<dbReference type="PANTHER" id="PTHR34595:SF7">
    <property type="entry name" value="SLL1039 PROTEIN"/>
    <property type="match status" value="1"/>
</dbReference>
<evidence type="ECO:0000313" key="3">
    <source>
        <dbReference type="Proteomes" id="UP000076625"/>
    </source>
</evidence>
<evidence type="ECO:0000313" key="2">
    <source>
        <dbReference type="EMBL" id="KZE24995.1"/>
    </source>
</evidence>
<accession>A0A165EKE0</accession>
<organism evidence="2 3">
    <name type="scientific">Crenobacter luteus</name>
    <dbReference type="NCBI Taxonomy" id="1452487"/>
    <lineage>
        <taxon>Bacteria</taxon>
        <taxon>Pseudomonadati</taxon>
        <taxon>Pseudomonadota</taxon>
        <taxon>Betaproteobacteria</taxon>
        <taxon>Neisseriales</taxon>
        <taxon>Neisseriaceae</taxon>
        <taxon>Crenobacter</taxon>
    </lineage>
</organism>
<dbReference type="PANTHER" id="PTHR34595">
    <property type="entry name" value="BLR5612 PROTEIN"/>
    <property type="match status" value="1"/>
</dbReference>
<dbReference type="STRING" id="1452487.AVW16_03930"/>
<dbReference type="AlphaFoldDB" id="A0A165EKE0"/>
<feature type="domain" description="DUF403" evidence="1">
    <location>
        <begin position="1"/>
        <end position="304"/>
    </location>
</feature>
<evidence type="ECO:0000259" key="1">
    <source>
        <dbReference type="Pfam" id="PF04168"/>
    </source>
</evidence>
<reference evidence="3" key="1">
    <citation type="submission" date="2016-01" db="EMBL/GenBank/DDBJ databases">
        <title>Draft genome of Chromobacterium sp. F49.</title>
        <authorList>
            <person name="Hong K.W."/>
        </authorList>
    </citation>
    <scope>NUCLEOTIDE SEQUENCE [LARGE SCALE GENOMIC DNA]</scope>
    <source>
        <strain evidence="3">CN10</strain>
    </source>
</reference>
<proteinExistence type="predicted"/>
<gene>
    <name evidence="2" type="ORF">AVW16_03930</name>
</gene>